<dbReference type="EnsemblMetazoa" id="G15545.2">
    <property type="protein sequence ID" value="G15545.2:cds"/>
    <property type="gene ID" value="G15545"/>
</dbReference>
<evidence type="ECO:0000313" key="2">
    <source>
        <dbReference type="Proteomes" id="UP000005408"/>
    </source>
</evidence>
<dbReference type="Gene3D" id="2.170.300.10">
    <property type="entry name" value="Tie2 ligand-binding domain superfamily"/>
    <property type="match status" value="1"/>
</dbReference>
<evidence type="ECO:0000313" key="1">
    <source>
        <dbReference type="EnsemblMetazoa" id="G15545.2:cds"/>
    </source>
</evidence>
<protein>
    <submittedName>
        <fullName evidence="1">Uncharacterized protein</fullName>
    </submittedName>
</protein>
<reference evidence="1" key="1">
    <citation type="submission" date="2022-08" db="UniProtKB">
        <authorList>
            <consortium name="EnsemblMetazoa"/>
        </authorList>
    </citation>
    <scope>IDENTIFICATION</scope>
    <source>
        <strain evidence="1">05x7-T-G4-1.051#20</strain>
    </source>
</reference>
<dbReference type="AlphaFoldDB" id="A0A8W8IRN7"/>
<name>A0A8W8IRN7_MAGGI</name>
<proteinExistence type="predicted"/>
<dbReference type="Proteomes" id="UP000005408">
    <property type="component" value="Unassembled WGS sequence"/>
</dbReference>
<accession>A0A8W8IRN7</accession>
<sequence>MMGNVSIGLDSGICSNISNGDPLACCRNYRIVDTSCEECPPGSFGIDCLDKCPPQFYGRFCREKCSCDPCDKITGCLKVTTMNTTRVSKEDGLCVNVSNGEALECCPNYRYAGCSCDVNDQMRNCSDNTIQESYHLKKKEVDKSCYSKPASTLDMIMCEYFNISEHVATLMNKLY</sequence>
<organism evidence="1 2">
    <name type="scientific">Magallana gigas</name>
    <name type="common">Pacific oyster</name>
    <name type="synonym">Crassostrea gigas</name>
    <dbReference type="NCBI Taxonomy" id="29159"/>
    <lineage>
        <taxon>Eukaryota</taxon>
        <taxon>Metazoa</taxon>
        <taxon>Spiralia</taxon>
        <taxon>Lophotrochozoa</taxon>
        <taxon>Mollusca</taxon>
        <taxon>Bivalvia</taxon>
        <taxon>Autobranchia</taxon>
        <taxon>Pteriomorphia</taxon>
        <taxon>Ostreida</taxon>
        <taxon>Ostreoidea</taxon>
        <taxon>Ostreidae</taxon>
        <taxon>Magallana</taxon>
    </lineage>
</organism>
<keyword evidence="2" id="KW-1185">Reference proteome</keyword>